<dbReference type="AlphaFoldDB" id="A0A285T6M4"/>
<dbReference type="Gene3D" id="3.40.50.300">
    <property type="entry name" value="P-loop containing nucleotide triphosphate hydrolases"/>
    <property type="match status" value="1"/>
</dbReference>
<gene>
    <name evidence="1" type="ORF">SAMN05877831_11335</name>
</gene>
<accession>A0A285T6M4</accession>
<evidence type="ECO:0000313" key="2">
    <source>
        <dbReference type="Proteomes" id="UP000219111"/>
    </source>
</evidence>
<proteinExistence type="predicted"/>
<organism evidence="1 2">
    <name type="scientific">Rhodobacter maris</name>
    <dbReference type="NCBI Taxonomy" id="446682"/>
    <lineage>
        <taxon>Bacteria</taxon>
        <taxon>Pseudomonadati</taxon>
        <taxon>Pseudomonadota</taxon>
        <taxon>Alphaproteobacteria</taxon>
        <taxon>Rhodobacterales</taxon>
        <taxon>Rhodobacter group</taxon>
        <taxon>Rhodobacter</taxon>
    </lineage>
</organism>
<protein>
    <recommendedName>
        <fullName evidence="3">Sulfotransferase family protein</fullName>
    </recommendedName>
</protein>
<name>A0A285T6M4_9RHOB</name>
<dbReference type="Proteomes" id="UP000219111">
    <property type="component" value="Unassembled WGS sequence"/>
</dbReference>
<keyword evidence="2" id="KW-1185">Reference proteome</keyword>
<dbReference type="EMBL" id="OBMT01000013">
    <property type="protein sequence ID" value="SOC15176.1"/>
    <property type="molecule type" value="Genomic_DNA"/>
</dbReference>
<sequence length="240" mass="26526">MTLSQAALSGVSSHGILIFGMHRSGTSALAGSFQEAGLYLGRTLDTPFEHNPKGLQEPPAVIFMHENLLQENGGAWHAPPPSIVWGQLHKAVRDLFIESRAPHALWGLKEPRMLLVAEGWIEALPSWSGVGIFRDPVQVAQSIFLRNGFDHDKCFAIWKAYNSALIALHRKYGVPIVEFSSDSAEMEGRIRKLLVHAGLPADQAMTFFDPAIPRHREEAAELALPQDVARLLAELRDVAW</sequence>
<reference evidence="2" key="1">
    <citation type="submission" date="2017-08" db="EMBL/GenBank/DDBJ databases">
        <authorList>
            <person name="Varghese N."/>
            <person name="Submissions S."/>
        </authorList>
    </citation>
    <scope>NUCLEOTIDE SEQUENCE [LARGE SCALE GENOMIC DNA]</scope>
    <source>
        <strain evidence="2">JA276</strain>
    </source>
</reference>
<evidence type="ECO:0000313" key="1">
    <source>
        <dbReference type="EMBL" id="SOC15176.1"/>
    </source>
</evidence>
<dbReference type="SUPFAM" id="SSF52540">
    <property type="entry name" value="P-loop containing nucleoside triphosphate hydrolases"/>
    <property type="match status" value="1"/>
</dbReference>
<evidence type="ECO:0008006" key="3">
    <source>
        <dbReference type="Google" id="ProtNLM"/>
    </source>
</evidence>
<dbReference type="InterPro" id="IPR027417">
    <property type="entry name" value="P-loop_NTPase"/>
</dbReference>